<reference evidence="2" key="1">
    <citation type="submission" date="2019-08" db="EMBL/GenBank/DDBJ databases">
        <authorList>
            <person name="Kucharzyk K."/>
            <person name="Murdoch R.W."/>
            <person name="Higgins S."/>
            <person name="Loffler F."/>
        </authorList>
    </citation>
    <scope>NUCLEOTIDE SEQUENCE</scope>
</reference>
<evidence type="ECO:0000313" key="2">
    <source>
        <dbReference type="EMBL" id="MPN40769.1"/>
    </source>
</evidence>
<dbReference type="AlphaFoldDB" id="A0A645HRD5"/>
<organism evidence="2">
    <name type="scientific">bioreactor metagenome</name>
    <dbReference type="NCBI Taxonomy" id="1076179"/>
    <lineage>
        <taxon>unclassified sequences</taxon>
        <taxon>metagenomes</taxon>
        <taxon>ecological metagenomes</taxon>
    </lineage>
</organism>
<proteinExistence type="predicted"/>
<sequence length="123" mass="13379">MVGGKYHHNGVRRGIFAPDKPGGKRHAGSGVAPFRLADDVGFRNWQKLPALIHVVSVGNDQNVLRVGQRKQPQHGVLDHGGFAGKLQELLGQMPSPHRPEPLAAAAGHNHCVKSHINLLFRRS</sequence>
<name>A0A645HRD5_9ZZZZ</name>
<feature type="region of interest" description="Disordered" evidence="1">
    <location>
        <begin position="1"/>
        <end position="30"/>
    </location>
</feature>
<comment type="caution">
    <text evidence="2">The sequence shown here is derived from an EMBL/GenBank/DDBJ whole genome shotgun (WGS) entry which is preliminary data.</text>
</comment>
<feature type="compositionally biased region" description="Basic residues" evidence="1">
    <location>
        <begin position="1"/>
        <end position="11"/>
    </location>
</feature>
<protein>
    <submittedName>
        <fullName evidence="2">Uncharacterized protein</fullName>
    </submittedName>
</protein>
<accession>A0A645HRD5</accession>
<dbReference type="EMBL" id="VSSQ01097384">
    <property type="protein sequence ID" value="MPN40769.1"/>
    <property type="molecule type" value="Genomic_DNA"/>
</dbReference>
<gene>
    <name evidence="2" type="ORF">SDC9_188308</name>
</gene>
<evidence type="ECO:0000256" key="1">
    <source>
        <dbReference type="SAM" id="MobiDB-lite"/>
    </source>
</evidence>